<accession>A0A158H2D6</accession>
<dbReference type="InterPro" id="IPR036397">
    <property type="entry name" value="RNaseH_sf"/>
</dbReference>
<dbReference type="Pfam" id="PF00665">
    <property type="entry name" value="rve"/>
    <property type="match status" value="1"/>
</dbReference>
<feature type="region of interest" description="Disordered" evidence="1">
    <location>
        <begin position="28"/>
        <end position="47"/>
    </location>
</feature>
<evidence type="ECO:0000313" key="3">
    <source>
        <dbReference type="EMBL" id="SAL38498.1"/>
    </source>
</evidence>
<sequence length="357" mass="40624">MTELCQRFGVSRQTGYKWLKRYRDEGPEALADRSRRPRSSPARSAPEIEQRVLQVRAEHPAWGARKISRRLADLGVAPAPVPSTVNSILKRRGLIDEQASADATAWQRFERAQPNELWQMDFKGDFGTLSEGRCYPLTVLDDCSRFNVALQACSSTQTETVRAHLQRTFAQYGLPVQINTDNGAPWGSPGKSGQLSELAIWLIRLGIQISFSRPYHPQTNGKDERFHRSLKAEVLNGRSFVTHTEVQAGFDRWREIYNHQRPHEGIELDTPGRRYRPSPRAMPSTLAPVEYGPDDEVLRVGWNGKLTFRGHRLKVSSALHRMDVAARPSPRKADVYDLYFAHHRLMTFDLNQPDASI</sequence>
<dbReference type="InterPro" id="IPR009057">
    <property type="entry name" value="Homeodomain-like_sf"/>
</dbReference>
<dbReference type="NCBIfam" id="NF033577">
    <property type="entry name" value="transpos_IS481"/>
    <property type="match status" value="1"/>
</dbReference>
<dbReference type="SUPFAM" id="SSF53098">
    <property type="entry name" value="Ribonuclease H-like"/>
    <property type="match status" value="1"/>
</dbReference>
<comment type="caution">
    <text evidence="3">The sequence shown here is derived from an EMBL/GenBank/DDBJ whole genome shotgun (WGS) entry which is preliminary data.</text>
</comment>
<reference evidence="3" key="1">
    <citation type="submission" date="2016-01" db="EMBL/GenBank/DDBJ databases">
        <authorList>
            <person name="Peeters C."/>
        </authorList>
    </citation>
    <scope>NUCLEOTIDE SEQUENCE [LARGE SCALE GENOMIC DNA]</scope>
    <source>
        <strain evidence="3">LMG 22934</strain>
    </source>
</reference>
<dbReference type="InterPro" id="IPR047656">
    <property type="entry name" value="IS481-like_transpos"/>
</dbReference>
<name>A0A158H2D6_9BURK</name>
<dbReference type="InterPro" id="IPR001584">
    <property type="entry name" value="Integrase_cat-core"/>
</dbReference>
<dbReference type="PROSITE" id="PS50994">
    <property type="entry name" value="INTEGRASE"/>
    <property type="match status" value="1"/>
</dbReference>
<dbReference type="InterPro" id="IPR012337">
    <property type="entry name" value="RNaseH-like_sf"/>
</dbReference>
<dbReference type="GO" id="GO:0015074">
    <property type="term" value="P:DNA integration"/>
    <property type="evidence" value="ECO:0007669"/>
    <property type="project" value="InterPro"/>
</dbReference>
<evidence type="ECO:0000259" key="2">
    <source>
        <dbReference type="PROSITE" id="PS50994"/>
    </source>
</evidence>
<dbReference type="PANTHER" id="PTHR35004">
    <property type="entry name" value="TRANSPOSASE RV3428C-RELATED"/>
    <property type="match status" value="1"/>
</dbReference>
<dbReference type="AlphaFoldDB" id="A0A158H2D6"/>
<feature type="domain" description="Integrase catalytic" evidence="2">
    <location>
        <begin position="110"/>
        <end position="279"/>
    </location>
</feature>
<evidence type="ECO:0000256" key="1">
    <source>
        <dbReference type="SAM" id="MobiDB-lite"/>
    </source>
</evidence>
<dbReference type="GO" id="GO:0003676">
    <property type="term" value="F:nucleic acid binding"/>
    <property type="evidence" value="ECO:0007669"/>
    <property type="project" value="InterPro"/>
</dbReference>
<dbReference type="PANTHER" id="PTHR35004:SF6">
    <property type="entry name" value="TRANSPOSASE"/>
    <property type="match status" value="1"/>
</dbReference>
<evidence type="ECO:0000313" key="4">
    <source>
        <dbReference type="Proteomes" id="UP000054977"/>
    </source>
</evidence>
<dbReference type="Gene3D" id="3.30.420.10">
    <property type="entry name" value="Ribonuclease H-like superfamily/Ribonuclease H"/>
    <property type="match status" value="1"/>
</dbReference>
<dbReference type="SUPFAM" id="SSF46689">
    <property type="entry name" value="Homeodomain-like"/>
    <property type="match status" value="1"/>
</dbReference>
<proteinExistence type="predicted"/>
<protein>
    <submittedName>
        <fullName evidence="3">Integrase core domain protein</fullName>
    </submittedName>
</protein>
<gene>
    <name evidence="3" type="ORF">AWB65_02850</name>
</gene>
<keyword evidence="4" id="KW-1185">Reference proteome</keyword>
<dbReference type="Pfam" id="PF13565">
    <property type="entry name" value="HTH_32"/>
    <property type="match status" value="1"/>
</dbReference>
<dbReference type="Proteomes" id="UP000054977">
    <property type="component" value="Unassembled WGS sequence"/>
</dbReference>
<dbReference type="STRING" id="326474.AWB65_02850"/>
<dbReference type="EMBL" id="FCNW02000012">
    <property type="protein sequence ID" value="SAL38498.1"/>
    <property type="molecule type" value="Genomic_DNA"/>
</dbReference>
<organism evidence="3 4">
    <name type="scientific">Caballeronia humi</name>
    <dbReference type="NCBI Taxonomy" id="326474"/>
    <lineage>
        <taxon>Bacteria</taxon>
        <taxon>Pseudomonadati</taxon>
        <taxon>Pseudomonadota</taxon>
        <taxon>Betaproteobacteria</taxon>
        <taxon>Burkholderiales</taxon>
        <taxon>Burkholderiaceae</taxon>
        <taxon>Caballeronia</taxon>
    </lineage>
</organism>